<accession>A0A6G0RYF8</accession>
<sequence>MRIKAGIGSIVHLTPVNEVNQGIALNERQTGICREAPCETSEMHLNSLITPDHSSSALTAVTSGQATLAYRFSNRGTTSCADPSLPLVQSSPRGNSVASSLHLSQYPDPSFDEAASNWFLLEQDASAPADVDREYERQLNYVVDAVIDEYDYQSLCADDDNTSMTPSDAQEDASAGRN</sequence>
<evidence type="ECO:0000313" key="2">
    <source>
        <dbReference type="EMBL" id="KAE9345292.1"/>
    </source>
</evidence>
<dbReference type="EMBL" id="QXFY01000406">
    <property type="protein sequence ID" value="KAE9345292.1"/>
    <property type="molecule type" value="Genomic_DNA"/>
</dbReference>
<evidence type="ECO:0000313" key="3">
    <source>
        <dbReference type="Proteomes" id="UP000486351"/>
    </source>
</evidence>
<dbReference type="AlphaFoldDB" id="A0A6G0RYF8"/>
<comment type="caution">
    <text evidence="2">The sequence shown here is derived from an EMBL/GenBank/DDBJ whole genome shotgun (WGS) entry which is preliminary data.</text>
</comment>
<feature type="region of interest" description="Disordered" evidence="1">
    <location>
        <begin position="156"/>
        <end position="178"/>
    </location>
</feature>
<proteinExistence type="predicted"/>
<dbReference type="Proteomes" id="UP000486351">
    <property type="component" value="Unassembled WGS sequence"/>
</dbReference>
<organism evidence="2 3">
    <name type="scientific">Phytophthora fragariae</name>
    <dbReference type="NCBI Taxonomy" id="53985"/>
    <lineage>
        <taxon>Eukaryota</taxon>
        <taxon>Sar</taxon>
        <taxon>Stramenopiles</taxon>
        <taxon>Oomycota</taxon>
        <taxon>Peronosporomycetes</taxon>
        <taxon>Peronosporales</taxon>
        <taxon>Peronosporaceae</taxon>
        <taxon>Phytophthora</taxon>
    </lineage>
</organism>
<gene>
    <name evidence="2" type="ORF">PF008_g8815</name>
</gene>
<evidence type="ECO:0000256" key="1">
    <source>
        <dbReference type="SAM" id="MobiDB-lite"/>
    </source>
</evidence>
<name>A0A6G0RYF8_9STRA</name>
<reference evidence="2 3" key="1">
    <citation type="submission" date="2018-09" db="EMBL/GenBank/DDBJ databases">
        <title>Genomic investigation of the strawberry pathogen Phytophthora fragariae indicates pathogenicity is determined by transcriptional variation in three key races.</title>
        <authorList>
            <person name="Adams T.M."/>
            <person name="Armitage A.D."/>
            <person name="Sobczyk M.K."/>
            <person name="Bates H.J."/>
            <person name="Dunwell J.M."/>
            <person name="Nellist C.F."/>
            <person name="Harrison R.J."/>
        </authorList>
    </citation>
    <scope>NUCLEOTIDE SEQUENCE [LARGE SCALE GENOMIC DNA]</scope>
    <source>
        <strain evidence="2 3">NOV-77</strain>
    </source>
</reference>
<protein>
    <submittedName>
        <fullName evidence="2">Uncharacterized protein</fullName>
    </submittedName>
</protein>